<dbReference type="InterPro" id="IPR036846">
    <property type="entry name" value="GM2-AP_sf"/>
</dbReference>
<feature type="domain" description="MD-2-related lipid-recognition" evidence="3">
    <location>
        <begin position="72"/>
        <end position="218"/>
    </location>
</feature>
<reference evidence="4 5" key="1">
    <citation type="submission" date="2024-11" db="EMBL/GenBank/DDBJ databases">
        <title>Chromosome-level genome assembly of the freshwater bivalve Anodonta woodiana.</title>
        <authorList>
            <person name="Chen X."/>
        </authorList>
    </citation>
    <scope>NUCLEOTIDE SEQUENCE [LARGE SCALE GENOMIC DNA]</scope>
    <source>
        <strain evidence="4">MN2024</strain>
        <tissue evidence="4">Gills</tissue>
    </source>
</reference>
<dbReference type="PANTHER" id="PTHR17357">
    <property type="entry name" value="GM2 GANGLIOSIDE ACTIVATOR PROTEIN"/>
    <property type="match status" value="1"/>
</dbReference>
<gene>
    <name evidence="4" type="ORF">ACJMK2_030723</name>
</gene>
<sequence>MKSYILFSCLILVIAVSGRRNVIKFEMDKEVNSIMTGLDFLKTKAVDLFSLKSKQLNSQVNRPGVKLTSFQWKDCGGPSTIISLKSLDVSPDPVVLPGSLFVSAKGDIKSSIGSPLKGGLLLYKKTGGQWIKVPCLQPPLGGSCDFDNLCDMLNLINPCPDPIVQSGLGCKCPFQKGNVNLPKTMFDIPSVSLPAGDFHAIANLTFNGNPAGCLDLYLSFAY</sequence>
<dbReference type="PANTHER" id="PTHR17357:SF0">
    <property type="entry name" value="GANGLIOSIDE GM2 ACTIVATOR"/>
    <property type="match status" value="1"/>
</dbReference>
<organism evidence="4 5">
    <name type="scientific">Sinanodonta woodiana</name>
    <name type="common">Chinese pond mussel</name>
    <name type="synonym">Anodonta woodiana</name>
    <dbReference type="NCBI Taxonomy" id="1069815"/>
    <lineage>
        <taxon>Eukaryota</taxon>
        <taxon>Metazoa</taxon>
        <taxon>Spiralia</taxon>
        <taxon>Lophotrochozoa</taxon>
        <taxon>Mollusca</taxon>
        <taxon>Bivalvia</taxon>
        <taxon>Autobranchia</taxon>
        <taxon>Heteroconchia</taxon>
        <taxon>Palaeoheterodonta</taxon>
        <taxon>Unionida</taxon>
        <taxon>Unionoidea</taxon>
        <taxon>Unionidae</taxon>
        <taxon>Unioninae</taxon>
        <taxon>Sinanodonta</taxon>
    </lineage>
</organism>
<dbReference type="InterPro" id="IPR028996">
    <property type="entry name" value="GM2-AP"/>
</dbReference>
<keyword evidence="1 2" id="KW-0732">Signal</keyword>
<feature type="signal peptide" evidence="2">
    <location>
        <begin position="1"/>
        <end position="18"/>
    </location>
</feature>
<evidence type="ECO:0000259" key="3">
    <source>
        <dbReference type="SMART" id="SM00737"/>
    </source>
</evidence>
<dbReference type="SUPFAM" id="SSF63707">
    <property type="entry name" value="Ganglioside M2 (gm2) activator"/>
    <property type="match status" value="1"/>
</dbReference>
<protein>
    <recommendedName>
        <fullName evidence="3">MD-2-related lipid-recognition domain-containing protein</fullName>
    </recommendedName>
</protein>
<evidence type="ECO:0000256" key="1">
    <source>
        <dbReference type="ARBA" id="ARBA00022729"/>
    </source>
</evidence>
<dbReference type="Pfam" id="PF02221">
    <property type="entry name" value="E1_DerP2_DerF2"/>
    <property type="match status" value="1"/>
</dbReference>
<dbReference type="InterPro" id="IPR003172">
    <property type="entry name" value="ML_dom"/>
</dbReference>
<dbReference type="Proteomes" id="UP001634394">
    <property type="component" value="Unassembled WGS sequence"/>
</dbReference>
<proteinExistence type="predicted"/>
<accession>A0ABD3WWL2</accession>
<name>A0ABD3WWL2_SINWO</name>
<dbReference type="Gene3D" id="2.70.220.10">
    <property type="entry name" value="Ganglioside GM2 activator"/>
    <property type="match status" value="1"/>
</dbReference>
<keyword evidence="5" id="KW-1185">Reference proteome</keyword>
<dbReference type="SMART" id="SM00737">
    <property type="entry name" value="ML"/>
    <property type="match status" value="1"/>
</dbReference>
<comment type="caution">
    <text evidence="4">The sequence shown here is derived from an EMBL/GenBank/DDBJ whole genome shotgun (WGS) entry which is preliminary data.</text>
</comment>
<dbReference type="AlphaFoldDB" id="A0ABD3WWL2"/>
<evidence type="ECO:0000256" key="2">
    <source>
        <dbReference type="SAM" id="SignalP"/>
    </source>
</evidence>
<feature type="chain" id="PRO_5044884059" description="MD-2-related lipid-recognition domain-containing protein" evidence="2">
    <location>
        <begin position="19"/>
        <end position="222"/>
    </location>
</feature>
<dbReference type="EMBL" id="JBJQND010000004">
    <property type="protein sequence ID" value="KAL3878364.1"/>
    <property type="molecule type" value="Genomic_DNA"/>
</dbReference>
<evidence type="ECO:0000313" key="4">
    <source>
        <dbReference type="EMBL" id="KAL3878364.1"/>
    </source>
</evidence>
<evidence type="ECO:0000313" key="5">
    <source>
        <dbReference type="Proteomes" id="UP001634394"/>
    </source>
</evidence>